<feature type="domain" description="Thioredoxin" evidence="14">
    <location>
        <begin position="9"/>
        <end position="161"/>
    </location>
</feature>
<dbReference type="InterPro" id="IPR013766">
    <property type="entry name" value="Thioredoxin_domain"/>
</dbReference>
<comment type="caution">
    <text evidence="15">The sequence shown here is derived from an EMBL/GenBank/DDBJ whole genome shotgun (WGS) entry which is preliminary data.</text>
</comment>
<dbReference type="Proteomes" id="UP000325690">
    <property type="component" value="Unassembled WGS sequence"/>
</dbReference>
<evidence type="ECO:0000256" key="13">
    <source>
        <dbReference type="PIRSR" id="PIRSR000239-1"/>
    </source>
</evidence>
<evidence type="ECO:0000313" key="15">
    <source>
        <dbReference type="EMBL" id="KAB7757567.1"/>
    </source>
</evidence>
<evidence type="ECO:0000256" key="2">
    <source>
        <dbReference type="ARBA" id="ARBA00011245"/>
    </source>
</evidence>
<dbReference type="InterPro" id="IPR036249">
    <property type="entry name" value="Thioredoxin-like_sf"/>
</dbReference>
<dbReference type="GO" id="GO:0005737">
    <property type="term" value="C:cytoplasm"/>
    <property type="evidence" value="ECO:0007669"/>
    <property type="project" value="TreeGrafter"/>
</dbReference>
<evidence type="ECO:0000256" key="11">
    <source>
        <dbReference type="ARBA" id="ARBA00041373"/>
    </source>
</evidence>
<proteinExistence type="inferred from homology"/>
<dbReference type="SUPFAM" id="SSF52833">
    <property type="entry name" value="Thioredoxin-like"/>
    <property type="match status" value="1"/>
</dbReference>
<comment type="function">
    <text evidence="1">Thiol-specific peroxidase that catalyzes the reduction of hydrogen peroxide and organic hydroperoxides to water and alcohols, respectively. Plays a role in cell protection against oxidative stress by detoxifying peroxides and as sensor of hydrogen peroxide-mediated signaling events.</text>
</comment>
<protein>
    <recommendedName>
        <fullName evidence="3">thioredoxin-dependent peroxiredoxin</fullName>
        <ecNumber evidence="3">1.11.1.24</ecNumber>
    </recommendedName>
    <alternativeName>
        <fullName evidence="11">Bacterioferritin comigratory protein</fullName>
    </alternativeName>
    <alternativeName>
        <fullName evidence="9">Thioredoxin peroxidase</fullName>
    </alternativeName>
</protein>
<keyword evidence="6" id="KW-0560">Oxidoreductase</keyword>
<dbReference type="AlphaFoldDB" id="A0A5N5V9D2"/>
<dbReference type="GO" id="GO:0008379">
    <property type="term" value="F:thioredoxin peroxidase activity"/>
    <property type="evidence" value="ECO:0007669"/>
    <property type="project" value="TreeGrafter"/>
</dbReference>
<dbReference type="GO" id="GO:0045454">
    <property type="term" value="P:cell redox homeostasis"/>
    <property type="evidence" value="ECO:0007669"/>
    <property type="project" value="TreeGrafter"/>
</dbReference>
<dbReference type="InterPro" id="IPR000866">
    <property type="entry name" value="AhpC/TSA"/>
</dbReference>
<evidence type="ECO:0000256" key="10">
    <source>
        <dbReference type="ARBA" id="ARBA00038489"/>
    </source>
</evidence>
<dbReference type="InterPro" id="IPR024706">
    <property type="entry name" value="Peroxiredoxin_AhpC-typ"/>
</dbReference>
<keyword evidence="8" id="KW-0676">Redox-active center</keyword>
<evidence type="ECO:0000256" key="9">
    <source>
        <dbReference type="ARBA" id="ARBA00032824"/>
    </source>
</evidence>
<evidence type="ECO:0000256" key="8">
    <source>
        <dbReference type="ARBA" id="ARBA00023284"/>
    </source>
</evidence>
<dbReference type="Gene3D" id="3.40.30.10">
    <property type="entry name" value="Glutaredoxin"/>
    <property type="match status" value="1"/>
</dbReference>
<gene>
    <name evidence="15" type="ORF">MPHL21000_07210</name>
</gene>
<dbReference type="FunFam" id="3.40.30.10:FF:000267">
    <property type="entry name" value="Peroxidoxin bcpB"/>
    <property type="match status" value="1"/>
</dbReference>
<dbReference type="CDD" id="cd03017">
    <property type="entry name" value="PRX_BCP"/>
    <property type="match status" value="1"/>
</dbReference>
<organism evidence="15 16">
    <name type="scientific">Mycolicibacterium phlei DSM 43239 = CCUG 21000</name>
    <dbReference type="NCBI Taxonomy" id="1226750"/>
    <lineage>
        <taxon>Bacteria</taxon>
        <taxon>Bacillati</taxon>
        <taxon>Actinomycetota</taxon>
        <taxon>Actinomycetes</taxon>
        <taxon>Mycobacteriales</taxon>
        <taxon>Mycobacteriaceae</taxon>
        <taxon>Mycolicibacterium</taxon>
    </lineage>
</organism>
<dbReference type="Pfam" id="PF00578">
    <property type="entry name" value="AhpC-TSA"/>
    <property type="match status" value="1"/>
</dbReference>
<evidence type="ECO:0000256" key="12">
    <source>
        <dbReference type="ARBA" id="ARBA00049091"/>
    </source>
</evidence>
<accession>A0A5N5V9D2</accession>
<evidence type="ECO:0000256" key="4">
    <source>
        <dbReference type="ARBA" id="ARBA00022559"/>
    </source>
</evidence>
<dbReference type="PANTHER" id="PTHR42801:SF8">
    <property type="entry name" value="PEROXIREDOXIN RV1608C-RELATED"/>
    <property type="match status" value="1"/>
</dbReference>
<keyword evidence="16" id="KW-1185">Reference proteome</keyword>
<comment type="subunit">
    <text evidence="2">Monomer.</text>
</comment>
<evidence type="ECO:0000259" key="14">
    <source>
        <dbReference type="PROSITE" id="PS51352"/>
    </source>
</evidence>
<evidence type="ECO:0000256" key="5">
    <source>
        <dbReference type="ARBA" id="ARBA00022862"/>
    </source>
</evidence>
<evidence type="ECO:0000256" key="6">
    <source>
        <dbReference type="ARBA" id="ARBA00023002"/>
    </source>
</evidence>
<evidence type="ECO:0000313" key="16">
    <source>
        <dbReference type="Proteomes" id="UP000325690"/>
    </source>
</evidence>
<keyword evidence="5" id="KW-0049">Antioxidant</keyword>
<name>A0A5N5V9D2_MYCPH</name>
<keyword evidence="4" id="KW-0575">Peroxidase</keyword>
<dbReference type="GO" id="GO:0034599">
    <property type="term" value="P:cellular response to oxidative stress"/>
    <property type="evidence" value="ECO:0007669"/>
    <property type="project" value="TreeGrafter"/>
</dbReference>
<feature type="active site" description="Cysteine sulfenic acid (-SOH) intermediate; for peroxidase activity" evidence="13">
    <location>
        <position position="52"/>
    </location>
</feature>
<evidence type="ECO:0000256" key="7">
    <source>
        <dbReference type="ARBA" id="ARBA00023157"/>
    </source>
</evidence>
<dbReference type="PIRSF" id="PIRSF000239">
    <property type="entry name" value="AHPC"/>
    <property type="match status" value="1"/>
</dbReference>
<evidence type="ECO:0000256" key="3">
    <source>
        <dbReference type="ARBA" id="ARBA00013017"/>
    </source>
</evidence>
<evidence type="ECO:0000256" key="1">
    <source>
        <dbReference type="ARBA" id="ARBA00003330"/>
    </source>
</evidence>
<comment type="similarity">
    <text evidence="10">Belongs to the peroxiredoxin family. BCP/PrxQ subfamily.</text>
</comment>
<sequence>MVIMKQGDLREGDTVADFTLPDQTGTPRSLSGLLEAGPIVLFFYPAAMTPGCTREACHFRDLAAEFAAVGATPVGISTDPVDRQATFAGREGFGYPLLSDSDGAVATRFGVKRGLLGRVLPVKRTTFVIDTDRTVLAVIASEVNMNAHADKALAVLRQRRSA</sequence>
<dbReference type="PROSITE" id="PS51352">
    <property type="entry name" value="THIOREDOXIN_2"/>
    <property type="match status" value="1"/>
</dbReference>
<dbReference type="PANTHER" id="PTHR42801">
    <property type="entry name" value="THIOREDOXIN-DEPENDENT PEROXIDE REDUCTASE"/>
    <property type="match status" value="1"/>
</dbReference>
<keyword evidence="7" id="KW-1015">Disulfide bond</keyword>
<comment type="catalytic activity">
    <reaction evidence="12">
        <text>a hydroperoxide + [thioredoxin]-dithiol = an alcohol + [thioredoxin]-disulfide + H2O</text>
        <dbReference type="Rhea" id="RHEA:62620"/>
        <dbReference type="Rhea" id="RHEA-COMP:10698"/>
        <dbReference type="Rhea" id="RHEA-COMP:10700"/>
        <dbReference type="ChEBI" id="CHEBI:15377"/>
        <dbReference type="ChEBI" id="CHEBI:29950"/>
        <dbReference type="ChEBI" id="CHEBI:30879"/>
        <dbReference type="ChEBI" id="CHEBI:35924"/>
        <dbReference type="ChEBI" id="CHEBI:50058"/>
        <dbReference type="EC" id="1.11.1.24"/>
    </reaction>
</comment>
<dbReference type="EC" id="1.11.1.24" evidence="3"/>
<dbReference type="InterPro" id="IPR050924">
    <property type="entry name" value="Peroxiredoxin_BCP/PrxQ"/>
</dbReference>
<reference evidence="15 16" key="1">
    <citation type="submission" date="2012-10" db="EMBL/GenBank/DDBJ databases">
        <title>The draft sequence of the Mycobacterium pheli genome.</title>
        <authorList>
            <person name="Pettersson B.M.F."/>
            <person name="Das S."/>
            <person name="Dasgupta S."/>
            <person name="Bhattacharya A."/>
            <person name="Kirsebom L.A."/>
        </authorList>
    </citation>
    <scope>NUCLEOTIDE SEQUENCE [LARGE SCALE GENOMIC DNA]</scope>
    <source>
        <strain evidence="15 16">CCUG 21000</strain>
    </source>
</reference>
<dbReference type="EMBL" id="ANBP01000007">
    <property type="protein sequence ID" value="KAB7757567.1"/>
    <property type="molecule type" value="Genomic_DNA"/>
</dbReference>